<evidence type="ECO:0000313" key="2">
    <source>
        <dbReference type="Proteomes" id="UP000623461"/>
    </source>
</evidence>
<gene>
    <name evidence="1" type="ORF">GCM10009721_16270</name>
</gene>
<sequence length="163" mass="17500">MSLSTGDPGSTSALGGALRTQAGRLADLVVDLDAGARRSGRTGSPDVTGRERDLVTRTATELDRVGGLLQSWTTTAVESAARVRVLEPALTRCDLVIDGHLVVERSGPSRVEPAERLAERERLQELLNRVTAVRSREQARLRRDLETSVTTLAALSDRARSGS</sequence>
<protein>
    <submittedName>
        <fullName evidence="1">Uncharacterized protein</fullName>
    </submittedName>
</protein>
<accession>A0ABQ2HUV6</accession>
<reference evidence="2" key="1">
    <citation type="journal article" date="2019" name="Int. J. Syst. Evol. Microbiol.">
        <title>The Global Catalogue of Microorganisms (GCM) 10K type strain sequencing project: providing services to taxonomists for standard genome sequencing and annotation.</title>
        <authorList>
            <consortium name="The Broad Institute Genomics Platform"/>
            <consortium name="The Broad Institute Genome Sequencing Center for Infectious Disease"/>
            <person name="Wu L."/>
            <person name="Ma J."/>
        </authorList>
    </citation>
    <scope>NUCLEOTIDE SEQUENCE [LARGE SCALE GENOMIC DNA]</scope>
    <source>
        <strain evidence="2">JCM 1365</strain>
    </source>
</reference>
<keyword evidence="2" id="KW-1185">Reference proteome</keyword>
<dbReference type="Proteomes" id="UP000623461">
    <property type="component" value="Unassembled WGS sequence"/>
</dbReference>
<dbReference type="RefSeq" id="WP_030194832.1">
    <property type="nucleotide sequence ID" value="NZ_BMNZ01000003.1"/>
</dbReference>
<name>A0ABQ2HUV6_9MICO</name>
<proteinExistence type="predicted"/>
<dbReference type="EMBL" id="BMNZ01000003">
    <property type="protein sequence ID" value="GGM91407.1"/>
    <property type="molecule type" value="Genomic_DNA"/>
</dbReference>
<evidence type="ECO:0000313" key="1">
    <source>
        <dbReference type="EMBL" id="GGM91407.1"/>
    </source>
</evidence>
<comment type="caution">
    <text evidence="1">The sequence shown here is derived from an EMBL/GenBank/DDBJ whole genome shotgun (WGS) entry which is preliminary data.</text>
</comment>
<organism evidence="1 2">
    <name type="scientific">Terrabacter tumescens</name>
    <dbReference type="NCBI Taxonomy" id="60443"/>
    <lineage>
        <taxon>Bacteria</taxon>
        <taxon>Bacillati</taxon>
        <taxon>Actinomycetota</taxon>
        <taxon>Actinomycetes</taxon>
        <taxon>Micrococcales</taxon>
        <taxon>Intrasporangiaceae</taxon>
        <taxon>Terrabacter</taxon>
    </lineage>
</organism>